<reference evidence="1 2" key="1">
    <citation type="journal article" date="2010" name="Plant Cell">
        <title>The Chlorella variabilis NC64A genome reveals adaptation to photosymbiosis, coevolution with viruses, and cryptic sex.</title>
        <authorList>
            <person name="Blanc G."/>
            <person name="Duncan G."/>
            <person name="Agarkova I."/>
            <person name="Borodovsky M."/>
            <person name="Gurnon J."/>
            <person name="Kuo A."/>
            <person name="Lindquist E."/>
            <person name="Lucas S."/>
            <person name="Pangilinan J."/>
            <person name="Polle J."/>
            <person name="Salamov A."/>
            <person name="Terry A."/>
            <person name="Yamada T."/>
            <person name="Dunigan D.D."/>
            <person name="Grigoriev I.V."/>
            <person name="Claverie J.M."/>
            <person name="Van Etten J.L."/>
        </authorList>
    </citation>
    <scope>NUCLEOTIDE SEQUENCE [LARGE SCALE GENOMIC DNA]</scope>
    <source>
        <strain evidence="1 2">NC64A</strain>
    </source>
</reference>
<dbReference type="FunCoup" id="E1ZSR4">
    <property type="interactions" value="290"/>
</dbReference>
<organism evidence="2">
    <name type="scientific">Chlorella variabilis</name>
    <name type="common">Green alga</name>
    <dbReference type="NCBI Taxonomy" id="554065"/>
    <lineage>
        <taxon>Eukaryota</taxon>
        <taxon>Viridiplantae</taxon>
        <taxon>Chlorophyta</taxon>
        <taxon>core chlorophytes</taxon>
        <taxon>Trebouxiophyceae</taxon>
        <taxon>Chlorellales</taxon>
        <taxon>Chlorellaceae</taxon>
        <taxon>Chlorella clade</taxon>
        <taxon>Chlorella</taxon>
    </lineage>
</organism>
<dbReference type="AlphaFoldDB" id="E1ZSR4"/>
<keyword evidence="2" id="KW-1185">Reference proteome</keyword>
<dbReference type="eggNOG" id="KOG4498">
    <property type="taxonomic scope" value="Eukaryota"/>
</dbReference>
<protein>
    <submittedName>
        <fullName evidence="1">Uncharacterized protein</fullName>
    </submittedName>
</protein>
<dbReference type="PANTHER" id="PTHR28630">
    <property type="match status" value="1"/>
</dbReference>
<proteinExistence type="predicted"/>
<evidence type="ECO:0000313" key="2">
    <source>
        <dbReference type="Proteomes" id="UP000008141"/>
    </source>
</evidence>
<dbReference type="EMBL" id="GL433867">
    <property type="protein sequence ID" value="EFN51152.1"/>
    <property type="molecule type" value="Genomic_DNA"/>
</dbReference>
<dbReference type="GeneID" id="17350570"/>
<dbReference type="RefSeq" id="XP_005843254.1">
    <property type="nucleotide sequence ID" value="XM_005843192.1"/>
</dbReference>
<dbReference type="Proteomes" id="UP000008141">
    <property type="component" value="Unassembled WGS sequence"/>
</dbReference>
<evidence type="ECO:0000313" key="1">
    <source>
        <dbReference type="EMBL" id="EFN51152.1"/>
    </source>
</evidence>
<dbReference type="PANTHER" id="PTHR28630:SF3">
    <property type="entry name" value="PEROXIREDOXIN-LIKE 2C"/>
    <property type="match status" value="1"/>
</dbReference>
<dbReference type="InterPro" id="IPR032801">
    <property type="entry name" value="PXL2A/B/C"/>
</dbReference>
<sequence length="137" mass="14791">MPALDAASVKLYLVTIGTPQSGVDFASQTGFPPDRLLADPENACYEVLQFRRGLRATFFDPATPAAIKARMRDGGDADLKQVLKSYKPLMPPRTEQAFFQGGVLVFEGPRLLWAHYDPATSAHADLGQLVAAATQGL</sequence>
<dbReference type="OMA" id="PENACYE"/>
<dbReference type="KEGG" id="cvr:CHLNCDRAFT_55327"/>
<gene>
    <name evidence="1" type="ORF">CHLNCDRAFT_55327</name>
</gene>
<dbReference type="InParanoid" id="E1ZSR4"/>
<name>E1ZSR4_CHLVA</name>
<dbReference type="Pfam" id="PF13911">
    <property type="entry name" value="AhpC-TSA_2"/>
    <property type="match status" value="1"/>
</dbReference>
<accession>E1ZSR4</accession>
<dbReference type="OrthoDB" id="40334at2759"/>